<protein>
    <submittedName>
        <fullName evidence="1">Uncharacterized protein</fullName>
    </submittedName>
</protein>
<reference evidence="1 2" key="1">
    <citation type="submission" date="2020-08" db="EMBL/GenBank/DDBJ databases">
        <title>Genomic Encyclopedia of Type Strains, Phase IV (KMG-IV): sequencing the most valuable type-strain genomes for metagenomic binning, comparative biology and taxonomic classification.</title>
        <authorList>
            <person name="Goeker M."/>
        </authorList>
    </citation>
    <scope>NUCLEOTIDE SEQUENCE [LARGE SCALE GENOMIC DNA]</scope>
    <source>
        <strain evidence="1 2">DSM 29568</strain>
    </source>
</reference>
<organism evidence="1 2">
    <name type="scientific">Mesonia hippocampi</name>
    <dbReference type="NCBI Taxonomy" id="1628250"/>
    <lineage>
        <taxon>Bacteria</taxon>
        <taxon>Pseudomonadati</taxon>
        <taxon>Bacteroidota</taxon>
        <taxon>Flavobacteriia</taxon>
        <taxon>Flavobacteriales</taxon>
        <taxon>Flavobacteriaceae</taxon>
        <taxon>Mesonia</taxon>
    </lineage>
</organism>
<gene>
    <name evidence="1" type="ORF">GGR32_002219</name>
</gene>
<name>A0A840EYL4_9FLAO</name>
<sequence>MAQESSKGIEGVEILNYEKNYQVIFKTQQGGFSSFYLNKNLEQINEYQIFKKYIFLTFNLEKNKGYLLQFEDNSIFIIYKDKRVKFELWREHNSDKRETSLWYSISDYLKLFNLLPKKNSF</sequence>
<dbReference type="AlphaFoldDB" id="A0A840EYL4"/>
<keyword evidence="2" id="KW-1185">Reference proteome</keyword>
<accession>A0A840EYL4</accession>
<evidence type="ECO:0000313" key="1">
    <source>
        <dbReference type="EMBL" id="MBB4119907.1"/>
    </source>
</evidence>
<evidence type="ECO:0000313" key="2">
    <source>
        <dbReference type="Proteomes" id="UP000553034"/>
    </source>
</evidence>
<proteinExistence type="predicted"/>
<dbReference type="Proteomes" id="UP000553034">
    <property type="component" value="Unassembled WGS sequence"/>
</dbReference>
<dbReference type="EMBL" id="JACIFO010000012">
    <property type="protein sequence ID" value="MBB4119907.1"/>
    <property type="molecule type" value="Genomic_DNA"/>
</dbReference>
<comment type="caution">
    <text evidence="1">The sequence shown here is derived from an EMBL/GenBank/DDBJ whole genome shotgun (WGS) entry which is preliminary data.</text>
</comment>